<dbReference type="VEuPathDB" id="VectorBase:ISCI016401"/>
<gene>
    <name evidence="2" type="ORF">IscW_ISCW016401</name>
</gene>
<dbReference type="Proteomes" id="UP000001555">
    <property type="component" value="Unassembled WGS sequence"/>
</dbReference>
<keyword evidence="4" id="KW-1185">Reference proteome</keyword>
<sequence length="111" mass="12140">MAVPTEESASVTARRGLAEDKDSATEQVQEEVLWVNPTATATPLKVQGTLKLPTKAFLRKEDSPTREDLSAEDLGLDWVDWAAAEALALECGQVLVEADYRWECCHHSGLA</sequence>
<dbReference type="AlphaFoldDB" id="B7P1W9"/>
<proteinExistence type="predicted"/>
<protein>
    <submittedName>
        <fullName evidence="2 3">Uncharacterized protein</fullName>
    </submittedName>
</protein>
<dbReference type="PaxDb" id="6945-B7P1W9"/>
<dbReference type="InParanoid" id="B7P1W9"/>
<organism>
    <name type="scientific">Ixodes scapularis</name>
    <name type="common">Black-legged tick</name>
    <name type="synonym">Deer tick</name>
    <dbReference type="NCBI Taxonomy" id="6945"/>
    <lineage>
        <taxon>Eukaryota</taxon>
        <taxon>Metazoa</taxon>
        <taxon>Ecdysozoa</taxon>
        <taxon>Arthropoda</taxon>
        <taxon>Chelicerata</taxon>
        <taxon>Arachnida</taxon>
        <taxon>Acari</taxon>
        <taxon>Parasitiformes</taxon>
        <taxon>Ixodida</taxon>
        <taxon>Ixodoidea</taxon>
        <taxon>Ixodidae</taxon>
        <taxon>Ixodinae</taxon>
        <taxon>Ixodes</taxon>
    </lineage>
</organism>
<evidence type="ECO:0000313" key="3">
    <source>
        <dbReference type="EnsemblMetazoa" id="ISCW016401-PA"/>
    </source>
</evidence>
<evidence type="ECO:0000313" key="2">
    <source>
        <dbReference type="EMBL" id="EEC00591.1"/>
    </source>
</evidence>
<evidence type="ECO:0000256" key="1">
    <source>
        <dbReference type="SAM" id="MobiDB-lite"/>
    </source>
</evidence>
<evidence type="ECO:0000313" key="4">
    <source>
        <dbReference type="Proteomes" id="UP000001555"/>
    </source>
</evidence>
<feature type="region of interest" description="Disordered" evidence="1">
    <location>
        <begin position="1"/>
        <end position="25"/>
    </location>
</feature>
<dbReference type="VEuPathDB" id="VectorBase:ISCW016401"/>
<reference evidence="3" key="2">
    <citation type="submission" date="2020-05" db="UniProtKB">
        <authorList>
            <consortium name="EnsemblMetazoa"/>
        </authorList>
    </citation>
    <scope>IDENTIFICATION</scope>
    <source>
        <strain evidence="3">wikel</strain>
    </source>
</reference>
<dbReference type="EnsemblMetazoa" id="ISCW016401-RA">
    <property type="protein sequence ID" value="ISCW016401-PA"/>
    <property type="gene ID" value="ISCW016401"/>
</dbReference>
<dbReference type="HOGENOM" id="CLU_2161096_0_0_1"/>
<accession>B7P1W9</accession>
<name>B7P1W9_IXOSC</name>
<dbReference type="EMBL" id="ABJB010749549">
    <property type="status" value="NOT_ANNOTATED_CDS"/>
    <property type="molecule type" value="Genomic_DNA"/>
</dbReference>
<reference evidence="2 4" key="1">
    <citation type="submission" date="2008-03" db="EMBL/GenBank/DDBJ databases">
        <title>Annotation of Ixodes scapularis.</title>
        <authorList>
            <consortium name="Ixodes scapularis Genome Project Consortium"/>
            <person name="Caler E."/>
            <person name="Hannick L.I."/>
            <person name="Bidwell S."/>
            <person name="Joardar V."/>
            <person name="Thiagarajan M."/>
            <person name="Amedeo P."/>
            <person name="Galinsky K.J."/>
            <person name="Schobel S."/>
            <person name="Inman J."/>
            <person name="Hostetler J."/>
            <person name="Miller J."/>
            <person name="Hammond M."/>
            <person name="Megy K."/>
            <person name="Lawson D."/>
            <person name="Kodira C."/>
            <person name="Sutton G."/>
            <person name="Meyer J."/>
            <person name="Hill C.A."/>
            <person name="Birren B."/>
            <person name="Nene V."/>
            <person name="Collins F."/>
            <person name="Alarcon-Chaidez F."/>
            <person name="Wikel S."/>
            <person name="Strausberg R."/>
        </authorList>
    </citation>
    <scope>NUCLEOTIDE SEQUENCE [LARGE SCALE GENOMIC DNA]</scope>
    <source>
        <strain evidence="4">Wikel</strain>
        <strain evidence="2">Wikel colony</strain>
    </source>
</reference>
<dbReference type="EMBL" id="DS618385">
    <property type="protein sequence ID" value="EEC00591.1"/>
    <property type="molecule type" value="Genomic_DNA"/>
</dbReference>